<dbReference type="SUPFAM" id="SSF50978">
    <property type="entry name" value="WD40 repeat-like"/>
    <property type="match status" value="1"/>
</dbReference>
<dbReference type="InterPro" id="IPR019775">
    <property type="entry name" value="WD40_repeat_CS"/>
</dbReference>
<dbReference type="GO" id="GO:0006364">
    <property type="term" value="P:rRNA processing"/>
    <property type="evidence" value="ECO:0007669"/>
    <property type="project" value="UniProtKB-KW"/>
</dbReference>
<evidence type="ECO:0000313" key="10">
    <source>
        <dbReference type="EMBL" id="KAF6005376.1"/>
    </source>
</evidence>
<keyword evidence="3" id="KW-0698">rRNA processing</keyword>
<dbReference type="GO" id="GO:0045943">
    <property type="term" value="P:positive regulation of transcription by RNA polymerase I"/>
    <property type="evidence" value="ECO:0007669"/>
    <property type="project" value="InterPro"/>
</dbReference>
<dbReference type="Proteomes" id="UP000530660">
    <property type="component" value="Unassembled WGS sequence"/>
</dbReference>
<feature type="repeat" description="WD" evidence="8">
    <location>
        <begin position="72"/>
        <end position="115"/>
    </location>
</feature>
<dbReference type="InterPro" id="IPR015943">
    <property type="entry name" value="WD40/YVTN_repeat-like_dom_sf"/>
</dbReference>
<dbReference type="EMBL" id="VWRR01000001">
    <property type="protein sequence ID" value="KAF6005376.1"/>
    <property type="molecule type" value="Genomic_DNA"/>
</dbReference>
<evidence type="ECO:0000256" key="2">
    <source>
        <dbReference type="ARBA" id="ARBA00022517"/>
    </source>
</evidence>
<dbReference type="SMART" id="SM00320">
    <property type="entry name" value="WD40"/>
    <property type="match status" value="4"/>
</dbReference>
<reference evidence="10 11" key="1">
    <citation type="journal article" date="2020" name="J. Phycol.">
        <title>Comparative genome analysis reveals Cyanidiococcus gen. nov., a new extremophilic red algal genus sister to Cyanidioschyzon (Cyanidioschyzonaceae, Rhodophyta).</title>
        <authorList>
            <person name="Liu S.-L."/>
            <person name="Chiang Y.-R."/>
            <person name="Yoon H.S."/>
            <person name="Fu H.-Y."/>
        </authorList>
    </citation>
    <scope>NUCLEOTIDE SEQUENCE [LARGE SCALE GENOMIC DNA]</scope>
    <source>
        <strain evidence="10 11">THAL066</strain>
    </source>
</reference>
<evidence type="ECO:0000256" key="8">
    <source>
        <dbReference type="PROSITE-ProRule" id="PRU00221"/>
    </source>
</evidence>
<dbReference type="AlphaFoldDB" id="A0A7J7IQI5"/>
<evidence type="ECO:0000256" key="9">
    <source>
        <dbReference type="SAM" id="MobiDB-lite"/>
    </source>
</evidence>
<evidence type="ECO:0000256" key="6">
    <source>
        <dbReference type="ARBA" id="ARBA00023163"/>
    </source>
</evidence>
<dbReference type="GO" id="GO:2000234">
    <property type="term" value="P:positive regulation of rRNA processing"/>
    <property type="evidence" value="ECO:0007669"/>
    <property type="project" value="TreeGrafter"/>
</dbReference>
<name>A0A7J7IQI5_9RHOD</name>
<dbReference type="PANTHER" id="PTHR44215">
    <property type="entry name" value="WD REPEAT-CONTAINING PROTEIN 75"/>
    <property type="match status" value="1"/>
</dbReference>
<keyword evidence="5" id="KW-0677">Repeat</keyword>
<feature type="region of interest" description="Disordered" evidence="9">
    <location>
        <begin position="171"/>
        <end position="191"/>
    </location>
</feature>
<dbReference type="Pfam" id="PF00400">
    <property type="entry name" value="WD40"/>
    <property type="match status" value="1"/>
</dbReference>
<evidence type="ECO:0000256" key="4">
    <source>
        <dbReference type="ARBA" id="ARBA00022574"/>
    </source>
</evidence>
<evidence type="ECO:0000256" key="3">
    <source>
        <dbReference type="ARBA" id="ARBA00022552"/>
    </source>
</evidence>
<dbReference type="InterPro" id="IPR053826">
    <property type="entry name" value="WDR75"/>
</dbReference>
<dbReference type="InterPro" id="IPR036322">
    <property type="entry name" value="WD40_repeat_dom_sf"/>
</dbReference>
<evidence type="ECO:0000256" key="1">
    <source>
        <dbReference type="ARBA" id="ARBA00004604"/>
    </source>
</evidence>
<feature type="compositionally biased region" description="Polar residues" evidence="9">
    <location>
        <begin position="176"/>
        <end position="187"/>
    </location>
</feature>
<evidence type="ECO:0000256" key="5">
    <source>
        <dbReference type="ARBA" id="ARBA00022737"/>
    </source>
</evidence>
<keyword evidence="6" id="KW-0804">Transcription</keyword>
<comment type="caution">
    <text evidence="10">The sequence shown here is derived from an EMBL/GenBank/DDBJ whole genome shotgun (WGS) entry which is preliminary data.</text>
</comment>
<gene>
    <name evidence="10" type="ORF">F1559_004804</name>
</gene>
<keyword evidence="4 8" id="KW-0853">WD repeat</keyword>
<dbReference type="GO" id="GO:0003723">
    <property type="term" value="F:RNA binding"/>
    <property type="evidence" value="ECO:0007669"/>
    <property type="project" value="InterPro"/>
</dbReference>
<dbReference type="GO" id="GO:0032040">
    <property type="term" value="C:small-subunit processome"/>
    <property type="evidence" value="ECO:0007669"/>
    <property type="project" value="InterPro"/>
</dbReference>
<accession>A0A7J7IQI5</accession>
<sequence>MVQDDCPWPTFGTARLGAGALSMTPAVFTAQGRLLVSAVGRTVQVYRNESGLSLNSAATTAGLGRWTLQRRLQAHEDRVTSIAVLDPSNIFRAISASLDGTLRLWDLEEGSLLRTIDLGVPILRCVIGGDQERYGYMLCCSPGCLLPSRGDDSTCDPAEVTALEEELPAERLRTDGTLTTSSETSGQPRRANGRSCFIARVNLYHGRWKTLFHMPYAWVCMDLSADGRLLAATSEQQVYLWRSDAPGDVCRWEHSGATITAVSIDGVHERVAVGDARGLITVYHVQSLLAGGTCQERKTGLQTAPFSQRWHWHARPVRALLFRARGMVLLSGGHEGVLVEWHRVQTGDQSTHRRFYPRLGGVIEAYGLRRRNTDLRVDAESWLLNVAASSIVHQLGLFAYSGSSWRPEVWNSESASKSSASGDQVQ</sequence>
<keyword evidence="2" id="KW-0690">Ribosome biogenesis</keyword>
<dbReference type="OrthoDB" id="4096at2759"/>
<protein>
    <submittedName>
        <fullName evidence="10">Uncharacterized protein</fullName>
    </submittedName>
</protein>
<dbReference type="PANTHER" id="PTHR44215:SF1">
    <property type="entry name" value="WD REPEAT-CONTAINING PROTEIN 75"/>
    <property type="match status" value="1"/>
</dbReference>
<dbReference type="PROSITE" id="PS50082">
    <property type="entry name" value="WD_REPEATS_2"/>
    <property type="match status" value="1"/>
</dbReference>
<comment type="subcellular location">
    <subcellularLocation>
        <location evidence="1">Nucleus</location>
        <location evidence="1">Nucleolus</location>
    </subcellularLocation>
</comment>
<dbReference type="PROSITE" id="PS00678">
    <property type="entry name" value="WD_REPEATS_1"/>
    <property type="match status" value="1"/>
</dbReference>
<keyword evidence="7" id="KW-0539">Nucleus</keyword>
<evidence type="ECO:0000256" key="7">
    <source>
        <dbReference type="ARBA" id="ARBA00023242"/>
    </source>
</evidence>
<dbReference type="InterPro" id="IPR001680">
    <property type="entry name" value="WD40_rpt"/>
</dbReference>
<dbReference type="PROSITE" id="PS50294">
    <property type="entry name" value="WD_REPEATS_REGION"/>
    <property type="match status" value="1"/>
</dbReference>
<organism evidence="10 11">
    <name type="scientific">Cyanidiococcus yangmingshanensis</name>
    <dbReference type="NCBI Taxonomy" id="2690220"/>
    <lineage>
        <taxon>Eukaryota</taxon>
        <taxon>Rhodophyta</taxon>
        <taxon>Bangiophyceae</taxon>
        <taxon>Cyanidiales</taxon>
        <taxon>Cyanidiaceae</taxon>
        <taxon>Cyanidiococcus</taxon>
    </lineage>
</organism>
<dbReference type="Gene3D" id="2.130.10.10">
    <property type="entry name" value="YVTN repeat-like/Quinoprotein amine dehydrogenase"/>
    <property type="match status" value="2"/>
</dbReference>
<keyword evidence="11" id="KW-1185">Reference proteome</keyword>
<evidence type="ECO:0000313" key="11">
    <source>
        <dbReference type="Proteomes" id="UP000530660"/>
    </source>
</evidence>
<proteinExistence type="predicted"/>